<dbReference type="EMBL" id="LR796171">
    <property type="protein sequence ID" value="CAB4123463.1"/>
    <property type="molecule type" value="Genomic_DNA"/>
</dbReference>
<name>A0A6J5KR25_9CAUD</name>
<sequence length="48" mass="5786">MLKRKIQWVIWRIGKMLEKKDPKKRPRLYKQATVVTKEANASKKVHKP</sequence>
<organism evidence="1">
    <name type="scientific">uncultured Caudovirales phage</name>
    <dbReference type="NCBI Taxonomy" id="2100421"/>
    <lineage>
        <taxon>Viruses</taxon>
        <taxon>Duplodnaviria</taxon>
        <taxon>Heunggongvirae</taxon>
        <taxon>Uroviricota</taxon>
        <taxon>Caudoviricetes</taxon>
        <taxon>Peduoviridae</taxon>
        <taxon>Maltschvirus</taxon>
        <taxon>Maltschvirus maltsch</taxon>
    </lineage>
</organism>
<accession>A0A6J5KR25</accession>
<protein>
    <submittedName>
        <fullName evidence="1">Uncharacterized protein</fullName>
    </submittedName>
</protein>
<evidence type="ECO:0000313" key="1">
    <source>
        <dbReference type="EMBL" id="CAB4123463.1"/>
    </source>
</evidence>
<proteinExistence type="predicted"/>
<reference evidence="1" key="1">
    <citation type="submission" date="2020-04" db="EMBL/GenBank/DDBJ databases">
        <authorList>
            <person name="Chiriac C."/>
            <person name="Salcher M."/>
            <person name="Ghai R."/>
            <person name="Kavagutti S V."/>
        </authorList>
    </citation>
    <scope>NUCLEOTIDE SEQUENCE</scope>
</reference>
<gene>
    <name evidence="1" type="ORF">UFOVP43_44</name>
</gene>